<dbReference type="GO" id="GO:0005524">
    <property type="term" value="F:ATP binding"/>
    <property type="evidence" value="ECO:0007669"/>
    <property type="project" value="UniProtKB-KW"/>
</dbReference>
<dbReference type="NCBIfam" id="TIGR01536">
    <property type="entry name" value="asn_synth_AEB"/>
    <property type="match status" value="1"/>
</dbReference>
<keyword evidence="13" id="KW-1185">Reference proteome</keyword>
<feature type="active site" description="For GATase activity" evidence="9">
    <location>
        <position position="2"/>
    </location>
</feature>
<dbReference type="CDD" id="cd01991">
    <property type="entry name" value="Asn_synthase_B_C"/>
    <property type="match status" value="1"/>
</dbReference>
<dbReference type="InterPro" id="IPR001962">
    <property type="entry name" value="Asn_synthase"/>
</dbReference>
<dbReference type="PIRSF" id="PIRSF001589">
    <property type="entry name" value="Asn_synthetase_glu-h"/>
    <property type="match status" value="1"/>
</dbReference>
<dbReference type="RefSeq" id="WP_199870012.1">
    <property type="nucleotide sequence ID" value="NZ_JAAGPU010000016.1"/>
</dbReference>
<dbReference type="GO" id="GO:0004066">
    <property type="term" value="F:asparagine synthase (glutamine-hydrolyzing) activity"/>
    <property type="evidence" value="ECO:0007669"/>
    <property type="project" value="UniProtKB-EC"/>
</dbReference>
<evidence type="ECO:0000256" key="10">
    <source>
        <dbReference type="PIRSR" id="PIRSR001589-3"/>
    </source>
</evidence>
<evidence type="ECO:0000256" key="5">
    <source>
        <dbReference type="ARBA" id="ARBA00022840"/>
    </source>
</evidence>
<dbReference type="EC" id="6.3.5.4" evidence="3"/>
<dbReference type="PANTHER" id="PTHR43284:SF1">
    <property type="entry name" value="ASPARAGINE SYNTHETASE"/>
    <property type="match status" value="1"/>
</dbReference>
<comment type="caution">
    <text evidence="12">The sequence shown here is derived from an EMBL/GenBank/DDBJ whole genome shotgun (WGS) entry which is preliminary data.</text>
</comment>
<sequence>MCGFVTFFSNNPMTLDNKAKLSPMSEAIIHRGPTQDGEYFDEHVYLGFRRLSILDLENGKQPYSYGNDEYELIFNGEVYNYRELREDLIKEGYNFTTDSEIEVIATLYKHEGESFVKKLRGMFSIIIWDKVKQVFFGIRDPFGIKPFYYIENENGLYVASELKSFFANPETTYKDLDTKAIHDYLTFQFVPEPNTMLKDVKLLKPGHTIRKELGKKCEINQYYSLQFNPISMPKDDRMKEIRNVVEKSVELHMNADVPVATFLSGGIDSTVVTALASKIDPNIKSFTIGFDREGYTEIDLAKETADKLGVENISRIISAEEFANEIPKIIWHMDEPVADPAAIPLYFISQEARKHVTVVLSGEGADEVFGGYTIYHEPLSLQGFKNVPKPVKSMLKAISNKMPEGMKGKSFLDRGCTPLSERYVGNAKIFLDEEKASILKNYNSDFTYAKTMKPIYDKIKNYDEVTQMQYVDFNTWLTGDILVKADRMSMAHSLELRVPFLDTEVLKVASKLNLEEKINGNVTKYMLREAYKSQLPMLGAIDRKKLGYPVPIRVWLKKELYDWAVNIVKQSNAEFINKKAVLDLIEEHRKGPFDRSRKIWTILVFLIWHRIYIENTASYDFAKEIALDKINK</sequence>
<keyword evidence="4" id="KW-0547">Nucleotide-binding</keyword>
<dbReference type="Proteomes" id="UP000481872">
    <property type="component" value="Unassembled WGS sequence"/>
</dbReference>
<evidence type="ECO:0000313" key="12">
    <source>
        <dbReference type="EMBL" id="NEU05115.1"/>
    </source>
</evidence>
<dbReference type="InterPro" id="IPR014729">
    <property type="entry name" value="Rossmann-like_a/b/a_fold"/>
</dbReference>
<keyword evidence="7 9" id="KW-0315">Glutamine amidotransferase</keyword>
<organism evidence="12 13">
    <name type="scientific">Clostridium senegalense</name>
    <dbReference type="NCBI Taxonomy" id="1465809"/>
    <lineage>
        <taxon>Bacteria</taxon>
        <taxon>Bacillati</taxon>
        <taxon>Bacillota</taxon>
        <taxon>Clostridia</taxon>
        <taxon>Eubacteriales</taxon>
        <taxon>Clostridiaceae</taxon>
        <taxon>Clostridium</taxon>
    </lineage>
</organism>
<dbReference type="InterPro" id="IPR033738">
    <property type="entry name" value="AsnB_N"/>
</dbReference>
<evidence type="ECO:0000256" key="7">
    <source>
        <dbReference type="ARBA" id="ARBA00022962"/>
    </source>
</evidence>
<keyword evidence="6 9" id="KW-0061">Asparagine biosynthesis</keyword>
<dbReference type="PROSITE" id="PS51278">
    <property type="entry name" value="GATASE_TYPE_2"/>
    <property type="match status" value="1"/>
</dbReference>
<dbReference type="Pfam" id="PF13537">
    <property type="entry name" value="GATase_7"/>
    <property type="match status" value="1"/>
</dbReference>
<dbReference type="GO" id="GO:0005829">
    <property type="term" value="C:cytosol"/>
    <property type="evidence" value="ECO:0007669"/>
    <property type="project" value="TreeGrafter"/>
</dbReference>
<dbReference type="Gene3D" id="3.40.50.620">
    <property type="entry name" value="HUPs"/>
    <property type="match status" value="1"/>
</dbReference>
<evidence type="ECO:0000256" key="6">
    <source>
        <dbReference type="ARBA" id="ARBA00022888"/>
    </source>
</evidence>
<comment type="catalytic activity">
    <reaction evidence="8">
        <text>L-aspartate + L-glutamine + ATP + H2O = L-asparagine + L-glutamate + AMP + diphosphate + H(+)</text>
        <dbReference type="Rhea" id="RHEA:12228"/>
        <dbReference type="ChEBI" id="CHEBI:15377"/>
        <dbReference type="ChEBI" id="CHEBI:15378"/>
        <dbReference type="ChEBI" id="CHEBI:29985"/>
        <dbReference type="ChEBI" id="CHEBI:29991"/>
        <dbReference type="ChEBI" id="CHEBI:30616"/>
        <dbReference type="ChEBI" id="CHEBI:33019"/>
        <dbReference type="ChEBI" id="CHEBI:58048"/>
        <dbReference type="ChEBI" id="CHEBI:58359"/>
        <dbReference type="ChEBI" id="CHEBI:456215"/>
        <dbReference type="EC" id="6.3.5.4"/>
    </reaction>
</comment>
<evidence type="ECO:0000256" key="3">
    <source>
        <dbReference type="ARBA" id="ARBA00012737"/>
    </source>
</evidence>
<reference evidence="12 13" key="1">
    <citation type="submission" date="2020-02" db="EMBL/GenBank/DDBJ databases">
        <title>Genome assembly of a novel Clostridium senegalense strain.</title>
        <authorList>
            <person name="Gupta T.B."/>
            <person name="Jauregui R."/>
            <person name="Maclean P."/>
            <person name="Nawarathana A."/>
            <person name="Brightwell G."/>
        </authorList>
    </citation>
    <scope>NUCLEOTIDE SEQUENCE [LARGE SCALE GENOMIC DNA]</scope>
    <source>
        <strain evidence="12 13">AGRFS4</strain>
    </source>
</reference>
<evidence type="ECO:0000256" key="9">
    <source>
        <dbReference type="PIRSR" id="PIRSR001589-1"/>
    </source>
</evidence>
<dbReference type="InterPro" id="IPR029055">
    <property type="entry name" value="Ntn_hydrolases_N"/>
</dbReference>
<keyword evidence="5" id="KW-0067">ATP-binding</keyword>
<dbReference type="InterPro" id="IPR006426">
    <property type="entry name" value="Asn_synth_AEB"/>
</dbReference>
<dbReference type="Gene3D" id="3.60.20.10">
    <property type="entry name" value="Glutamine Phosphoribosylpyrophosphate, subunit 1, domain 1"/>
    <property type="match status" value="1"/>
</dbReference>
<dbReference type="EMBL" id="JAAGPU010000016">
    <property type="protein sequence ID" value="NEU05115.1"/>
    <property type="molecule type" value="Genomic_DNA"/>
</dbReference>
<evidence type="ECO:0000313" key="13">
    <source>
        <dbReference type="Proteomes" id="UP000481872"/>
    </source>
</evidence>
<gene>
    <name evidence="12" type="primary">asnB</name>
    <name evidence="12" type="ORF">G3M99_09660</name>
</gene>
<dbReference type="PANTHER" id="PTHR43284">
    <property type="entry name" value="ASPARAGINE SYNTHETASE (GLUTAMINE-HYDROLYZING)"/>
    <property type="match status" value="1"/>
</dbReference>
<evidence type="ECO:0000256" key="8">
    <source>
        <dbReference type="ARBA" id="ARBA00048741"/>
    </source>
</evidence>
<dbReference type="SUPFAM" id="SSF52402">
    <property type="entry name" value="Adenine nucleotide alpha hydrolases-like"/>
    <property type="match status" value="1"/>
</dbReference>
<evidence type="ECO:0000256" key="4">
    <source>
        <dbReference type="ARBA" id="ARBA00022741"/>
    </source>
</evidence>
<protein>
    <recommendedName>
        <fullName evidence="3">asparagine synthase (glutamine-hydrolyzing)</fullName>
        <ecNumber evidence="3">6.3.5.4</ecNumber>
    </recommendedName>
</protein>
<evidence type="ECO:0000256" key="2">
    <source>
        <dbReference type="ARBA" id="ARBA00005752"/>
    </source>
</evidence>
<dbReference type="CDD" id="cd00712">
    <property type="entry name" value="AsnB"/>
    <property type="match status" value="1"/>
</dbReference>
<dbReference type="InterPro" id="IPR051786">
    <property type="entry name" value="ASN_synthetase/amidase"/>
</dbReference>
<evidence type="ECO:0000256" key="1">
    <source>
        <dbReference type="ARBA" id="ARBA00005187"/>
    </source>
</evidence>
<accession>A0A6M0H324</accession>
<feature type="domain" description="Glutamine amidotransferase type-2" evidence="11">
    <location>
        <begin position="2"/>
        <end position="214"/>
    </location>
</feature>
<dbReference type="AlphaFoldDB" id="A0A6M0H324"/>
<keyword evidence="12" id="KW-0436">Ligase</keyword>
<name>A0A6M0H324_9CLOT</name>
<evidence type="ECO:0000259" key="11">
    <source>
        <dbReference type="PROSITE" id="PS51278"/>
    </source>
</evidence>
<dbReference type="InterPro" id="IPR017932">
    <property type="entry name" value="GATase_2_dom"/>
</dbReference>
<comment type="pathway">
    <text evidence="1">Amino-acid biosynthesis; L-asparagine biosynthesis; L-asparagine from L-aspartate (L-Gln route): step 1/1.</text>
</comment>
<proteinExistence type="inferred from homology"/>
<keyword evidence="9" id="KW-0028">Amino-acid biosynthesis</keyword>
<feature type="site" description="Important for beta-aspartyl-AMP intermediate formation" evidence="10">
    <location>
        <position position="363"/>
    </location>
</feature>
<dbReference type="SUPFAM" id="SSF56235">
    <property type="entry name" value="N-terminal nucleophile aminohydrolases (Ntn hydrolases)"/>
    <property type="match status" value="1"/>
</dbReference>
<dbReference type="Pfam" id="PF00733">
    <property type="entry name" value="Asn_synthase"/>
    <property type="match status" value="1"/>
</dbReference>
<comment type="similarity">
    <text evidence="2">Belongs to the asparagine synthetase family.</text>
</comment>
<dbReference type="GO" id="GO:0006529">
    <property type="term" value="P:asparagine biosynthetic process"/>
    <property type="evidence" value="ECO:0007669"/>
    <property type="project" value="UniProtKB-KW"/>
</dbReference>